<dbReference type="AlphaFoldDB" id="A0A7Y7X7R3"/>
<gene>
    <name evidence="8" type="ORF">HX882_02705</name>
</gene>
<dbReference type="InterPro" id="IPR011010">
    <property type="entry name" value="DNA_brk_join_enz"/>
</dbReference>
<evidence type="ECO:0000256" key="3">
    <source>
        <dbReference type="ARBA" id="ARBA00023125"/>
    </source>
</evidence>
<evidence type="ECO:0000256" key="4">
    <source>
        <dbReference type="ARBA" id="ARBA00023172"/>
    </source>
</evidence>
<evidence type="ECO:0000313" key="9">
    <source>
        <dbReference type="Proteomes" id="UP000539985"/>
    </source>
</evidence>
<keyword evidence="3 5" id="KW-0238">DNA-binding</keyword>
<dbReference type="Gene3D" id="1.10.150.130">
    <property type="match status" value="1"/>
</dbReference>
<dbReference type="SUPFAM" id="SSF56349">
    <property type="entry name" value="DNA breaking-rejoining enzymes"/>
    <property type="match status" value="1"/>
</dbReference>
<dbReference type="InterPro" id="IPR010998">
    <property type="entry name" value="Integrase_recombinase_N"/>
</dbReference>
<dbReference type="PROSITE" id="PS51898">
    <property type="entry name" value="TYR_RECOMBINASE"/>
    <property type="match status" value="1"/>
</dbReference>
<organism evidence="8 9">
    <name type="scientific">Pseudomonas gingeri</name>
    <dbReference type="NCBI Taxonomy" id="117681"/>
    <lineage>
        <taxon>Bacteria</taxon>
        <taxon>Pseudomonadati</taxon>
        <taxon>Pseudomonadota</taxon>
        <taxon>Gammaproteobacteria</taxon>
        <taxon>Pseudomonadales</taxon>
        <taxon>Pseudomonadaceae</taxon>
        <taxon>Pseudomonas</taxon>
    </lineage>
</organism>
<evidence type="ECO:0000256" key="2">
    <source>
        <dbReference type="ARBA" id="ARBA00022908"/>
    </source>
</evidence>
<accession>A0A7Y7X7R3</accession>
<dbReference type="InterPro" id="IPR013762">
    <property type="entry name" value="Integrase-like_cat_sf"/>
</dbReference>
<feature type="domain" description="Core-binding (CB)" evidence="7">
    <location>
        <begin position="2"/>
        <end position="82"/>
    </location>
</feature>
<dbReference type="PANTHER" id="PTHR30349">
    <property type="entry name" value="PHAGE INTEGRASE-RELATED"/>
    <property type="match status" value="1"/>
</dbReference>
<dbReference type="PROSITE" id="PS51900">
    <property type="entry name" value="CB"/>
    <property type="match status" value="1"/>
</dbReference>
<comment type="similarity">
    <text evidence="1">Belongs to the 'phage' integrase family.</text>
</comment>
<dbReference type="InterPro" id="IPR050090">
    <property type="entry name" value="Tyrosine_recombinase_XerCD"/>
</dbReference>
<dbReference type="Gene3D" id="1.10.443.10">
    <property type="entry name" value="Intergrase catalytic core"/>
    <property type="match status" value="1"/>
</dbReference>
<comment type="caution">
    <text evidence="8">The sequence shown here is derived from an EMBL/GenBank/DDBJ whole genome shotgun (WGS) entry which is preliminary data.</text>
</comment>
<dbReference type="RefSeq" id="WP_177099844.1">
    <property type="nucleotide sequence ID" value="NZ_JACAQB010000003.1"/>
</dbReference>
<keyword evidence="4" id="KW-0233">DNA recombination</keyword>
<dbReference type="GO" id="GO:0006310">
    <property type="term" value="P:DNA recombination"/>
    <property type="evidence" value="ECO:0007669"/>
    <property type="project" value="UniProtKB-KW"/>
</dbReference>
<feature type="domain" description="Tyr recombinase" evidence="6">
    <location>
        <begin position="112"/>
        <end position="306"/>
    </location>
</feature>
<keyword evidence="2" id="KW-0229">DNA integration</keyword>
<proteinExistence type="inferred from homology"/>
<dbReference type="Pfam" id="PF00589">
    <property type="entry name" value="Phage_integrase"/>
    <property type="match status" value="1"/>
</dbReference>
<dbReference type="PANTHER" id="PTHR30349:SF41">
    <property type="entry name" value="INTEGRASE_RECOMBINASE PROTEIN MJ0367-RELATED"/>
    <property type="match status" value="1"/>
</dbReference>
<evidence type="ECO:0000256" key="5">
    <source>
        <dbReference type="PROSITE-ProRule" id="PRU01248"/>
    </source>
</evidence>
<dbReference type="InterPro" id="IPR044068">
    <property type="entry name" value="CB"/>
</dbReference>
<evidence type="ECO:0000256" key="1">
    <source>
        <dbReference type="ARBA" id="ARBA00008857"/>
    </source>
</evidence>
<dbReference type="InterPro" id="IPR002104">
    <property type="entry name" value="Integrase_catalytic"/>
</dbReference>
<protein>
    <submittedName>
        <fullName evidence="8">Site-specific integrase</fullName>
    </submittedName>
</protein>
<dbReference type="EMBL" id="JACAQB010000003">
    <property type="protein sequence ID" value="NWB94799.1"/>
    <property type="molecule type" value="Genomic_DNA"/>
</dbReference>
<name>A0A7Y7X7R3_9PSED</name>
<evidence type="ECO:0000259" key="6">
    <source>
        <dbReference type="PROSITE" id="PS51898"/>
    </source>
</evidence>
<reference evidence="8 9" key="1">
    <citation type="submission" date="2020-04" db="EMBL/GenBank/DDBJ databases">
        <title>Molecular characterization of pseudomonads from Agaricus bisporus reveal novel blotch 2 pathogens in Western Europe.</title>
        <authorList>
            <person name="Taparia T."/>
            <person name="Krijger M."/>
            <person name="Haynes E."/>
            <person name="Elpinstone J.G."/>
            <person name="Noble R."/>
            <person name="Van Der Wolf J."/>
        </authorList>
    </citation>
    <scope>NUCLEOTIDE SEQUENCE [LARGE SCALE GENOMIC DNA]</scope>
    <source>
        <strain evidence="8 9">H7001</strain>
    </source>
</reference>
<dbReference type="Proteomes" id="UP000539985">
    <property type="component" value="Unassembled WGS sequence"/>
</dbReference>
<dbReference type="GO" id="GO:0003677">
    <property type="term" value="F:DNA binding"/>
    <property type="evidence" value="ECO:0007669"/>
    <property type="project" value="UniProtKB-UniRule"/>
</dbReference>
<evidence type="ECO:0000259" key="7">
    <source>
        <dbReference type="PROSITE" id="PS51900"/>
    </source>
</evidence>
<evidence type="ECO:0000313" key="8">
    <source>
        <dbReference type="EMBL" id="NWB94799.1"/>
    </source>
</evidence>
<dbReference type="CDD" id="cd00397">
    <property type="entry name" value="DNA_BRE_C"/>
    <property type="match status" value="1"/>
</dbReference>
<sequence length="452" mass="51159">MTAPLELAKDYIFTHDLRESSGKIYLASTRALLRYFGTEIAAEDIDHRGVLGCRRALLENGLSKQSWNTYSNHLRTVWGYALEQGLLTHTTTNPFKKTAVIPPKRPSKTIARDAIKIARDWLKAMVSEERCSKKRSKVTPAWFWLAAFEMFYYTGIRLNALLTLRYQDIDWLNKLIRVEADTEKTHREFSIPIMAGLEPHIRRLLDAADEIGFAPGDQLFNVNRFSRHYRSKVMNIDQVEGMYRKLTMALGVRMTPHRFRHTLATDLMRQPERNIHLTKNLLNHSNIATTLSYIEVDYDHMRAVLHERSLVQGAIAFERRVDEHIPASPANTLSDPGEPPLTLIPHIPDVPPAPEAIEVVGAIPSLLLPPESPPVPKLLTQVASISSERYSLEQAILPVGTGLSHELTWDGPGTWWEDLGIPQPPSMDEGSESSVLFTLMISRVGIKSYSWG</sequence>
<dbReference type="GO" id="GO:0015074">
    <property type="term" value="P:DNA integration"/>
    <property type="evidence" value="ECO:0007669"/>
    <property type="project" value="UniProtKB-KW"/>
</dbReference>